<keyword evidence="2" id="KW-0472">Membrane</keyword>
<feature type="region of interest" description="Disordered" evidence="1">
    <location>
        <begin position="78"/>
        <end position="129"/>
    </location>
</feature>
<gene>
    <name evidence="3" type="ORF">EV384_5389</name>
</gene>
<sequence>MANELLRLVEALRTKRDAVLRAVPEDHRAAFGQRIDELTAAANERPESEAETLEQAMALLDEYPSAKSALRAAEPGLFPGRDRTPPAAAGFPPPGNGAAIVPPPRRPPASPALGPVGGDSGGGHGGSGLGGRSTIDLQWVRELTATVLALMIVGLTLWMALKALGVVGDTAKAPGVKDLLNALLNLAGVVIGYYFGRVPAEAHAAAAAQRADAAVTDRDRMRIEAHRIADEMDHVERASAIATARGDQAAVGDLRPLRDRLRAL</sequence>
<reference evidence="3 4" key="1">
    <citation type="submission" date="2019-02" db="EMBL/GenBank/DDBJ databases">
        <title>Sequencing the genomes of 1000 actinobacteria strains.</title>
        <authorList>
            <person name="Klenk H.-P."/>
        </authorList>
    </citation>
    <scope>NUCLEOTIDE SEQUENCE [LARGE SCALE GENOMIC DNA]</scope>
    <source>
        <strain evidence="3 4">DSM 45612</strain>
    </source>
</reference>
<evidence type="ECO:0000313" key="4">
    <source>
        <dbReference type="Proteomes" id="UP000294114"/>
    </source>
</evidence>
<keyword evidence="2" id="KW-0812">Transmembrane</keyword>
<dbReference type="Proteomes" id="UP000294114">
    <property type="component" value="Unassembled WGS sequence"/>
</dbReference>
<dbReference type="EMBL" id="SHLD01000001">
    <property type="protein sequence ID" value="RZU76714.1"/>
    <property type="molecule type" value="Genomic_DNA"/>
</dbReference>
<dbReference type="AlphaFoldDB" id="A0A4Q8BFH1"/>
<feature type="transmembrane region" description="Helical" evidence="2">
    <location>
        <begin position="179"/>
        <end position="196"/>
    </location>
</feature>
<feature type="compositionally biased region" description="Gly residues" evidence="1">
    <location>
        <begin position="115"/>
        <end position="129"/>
    </location>
</feature>
<dbReference type="RefSeq" id="WP_130337554.1">
    <property type="nucleotide sequence ID" value="NZ_SHLD01000001.1"/>
</dbReference>
<feature type="compositionally biased region" description="Pro residues" evidence="1">
    <location>
        <begin position="91"/>
        <end position="110"/>
    </location>
</feature>
<proteinExistence type="predicted"/>
<feature type="transmembrane region" description="Helical" evidence="2">
    <location>
        <begin position="147"/>
        <end position="167"/>
    </location>
</feature>
<keyword evidence="4" id="KW-1185">Reference proteome</keyword>
<protein>
    <submittedName>
        <fullName evidence="3">Uncharacterized protein</fullName>
    </submittedName>
</protein>
<organism evidence="3 4">
    <name type="scientific">Micromonospora kangleipakensis</name>
    <dbReference type="NCBI Taxonomy" id="1077942"/>
    <lineage>
        <taxon>Bacteria</taxon>
        <taxon>Bacillati</taxon>
        <taxon>Actinomycetota</taxon>
        <taxon>Actinomycetes</taxon>
        <taxon>Micromonosporales</taxon>
        <taxon>Micromonosporaceae</taxon>
        <taxon>Micromonospora</taxon>
    </lineage>
</organism>
<name>A0A4Q8BFH1_9ACTN</name>
<accession>A0A4Q8BFH1</accession>
<comment type="caution">
    <text evidence="3">The sequence shown here is derived from an EMBL/GenBank/DDBJ whole genome shotgun (WGS) entry which is preliminary data.</text>
</comment>
<evidence type="ECO:0000256" key="2">
    <source>
        <dbReference type="SAM" id="Phobius"/>
    </source>
</evidence>
<evidence type="ECO:0000256" key="1">
    <source>
        <dbReference type="SAM" id="MobiDB-lite"/>
    </source>
</evidence>
<evidence type="ECO:0000313" key="3">
    <source>
        <dbReference type="EMBL" id="RZU76714.1"/>
    </source>
</evidence>
<keyword evidence="2" id="KW-1133">Transmembrane helix</keyword>